<reference evidence="2 3" key="1">
    <citation type="submission" date="2016-04" db="EMBL/GenBank/DDBJ databases">
        <title>Complete genome sequence of Thermococcus barossii type strain SHCK-94.</title>
        <authorList>
            <person name="Oger P.M."/>
        </authorList>
    </citation>
    <scope>NUCLEOTIDE SEQUENCE [LARGE SCALE GENOMIC DNA]</scope>
    <source>
        <strain evidence="2 3">SHCK-94</strain>
    </source>
</reference>
<dbReference type="Proteomes" id="UP000250272">
    <property type="component" value="Chromosome"/>
</dbReference>
<keyword evidence="1" id="KW-0812">Transmembrane</keyword>
<keyword evidence="3" id="KW-1185">Reference proteome</keyword>
<dbReference type="RefSeq" id="WP_088863947.1">
    <property type="nucleotide sequence ID" value="NZ_CP015101.1"/>
</dbReference>
<evidence type="ECO:0000256" key="1">
    <source>
        <dbReference type="SAM" id="Phobius"/>
    </source>
</evidence>
<protein>
    <submittedName>
        <fullName evidence="2">Uncharacterized protein</fullName>
    </submittedName>
</protein>
<accession>A0A2Z2MDG7</accession>
<dbReference type="KEGG" id="tbs:A3L01_00365"/>
<proteinExistence type="predicted"/>
<feature type="transmembrane region" description="Helical" evidence="1">
    <location>
        <begin position="153"/>
        <end position="171"/>
    </location>
</feature>
<keyword evidence="1" id="KW-1133">Transmembrane helix</keyword>
<feature type="transmembrane region" description="Helical" evidence="1">
    <location>
        <begin position="127"/>
        <end position="146"/>
    </location>
</feature>
<evidence type="ECO:0000313" key="3">
    <source>
        <dbReference type="Proteomes" id="UP000250272"/>
    </source>
</evidence>
<name>A0A2Z2MDG7_9EURY</name>
<feature type="transmembrane region" description="Helical" evidence="1">
    <location>
        <begin position="102"/>
        <end position="121"/>
    </location>
</feature>
<sequence length="231" mass="25994">MIKAAPLPVGGIPLLLFASGLIGIMGVWYLSKLAGIPVEWIFVIIWVFSNGVGVGLDGNELVLFYGFWSIKQRIPLDSVEELSILSRLEWGSVTRYFKAYTFIWLVIALWAFLELFVLNWNGNPLRLYMDVFVITMFALFFLSLTLPKTEKGILRVVAFGCAAFLVVFPLFKWGSKTLVPGMFFVLLIAFMVKTFKKDDLILIVADGKSYLLSSNDGEEVLRAVREAMENA</sequence>
<dbReference type="OrthoDB" id="102450at2157"/>
<feature type="transmembrane region" description="Helical" evidence="1">
    <location>
        <begin position="177"/>
        <end position="195"/>
    </location>
</feature>
<feature type="transmembrane region" description="Helical" evidence="1">
    <location>
        <begin position="12"/>
        <end position="31"/>
    </location>
</feature>
<dbReference type="EMBL" id="CP015101">
    <property type="protein sequence ID" value="ASJ03896.1"/>
    <property type="molecule type" value="Genomic_DNA"/>
</dbReference>
<dbReference type="GeneID" id="33325179"/>
<dbReference type="AlphaFoldDB" id="A0A2Z2MDG7"/>
<organism evidence="2 3">
    <name type="scientific">Thermococcus barossii</name>
    <dbReference type="NCBI Taxonomy" id="54077"/>
    <lineage>
        <taxon>Archaea</taxon>
        <taxon>Methanobacteriati</taxon>
        <taxon>Methanobacteriota</taxon>
        <taxon>Thermococci</taxon>
        <taxon>Thermococcales</taxon>
        <taxon>Thermococcaceae</taxon>
        <taxon>Thermococcus</taxon>
    </lineage>
</organism>
<keyword evidence="1" id="KW-0472">Membrane</keyword>
<gene>
    <name evidence="2" type="ORF">A3L01_00365</name>
</gene>
<feature type="transmembrane region" description="Helical" evidence="1">
    <location>
        <begin position="43"/>
        <end position="68"/>
    </location>
</feature>
<evidence type="ECO:0000313" key="2">
    <source>
        <dbReference type="EMBL" id="ASJ03896.1"/>
    </source>
</evidence>